<dbReference type="AlphaFoldDB" id="A0A1T4JP53"/>
<dbReference type="InterPro" id="IPR051531">
    <property type="entry name" value="N-acetyltransferase"/>
</dbReference>
<organism evidence="2 3">
    <name type="scientific">Sediminibacterium ginsengisoli</name>
    <dbReference type="NCBI Taxonomy" id="413434"/>
    <lineage>
        <taxon>Bacteria</taxon>
        <taxon>Pseudomonadati</taxon>
        <taxon>Bacteroidota</taxon>
        <taxon>Chitinophagia</taxon>
        <taxon>Chitinophagales</taxon>
        <taxon>Chitinophagaceae</taxon>
        <taxon>Sediminibacterium</taxon>
    </lineage>
</organism>
<dbReference type="GO" id="GO:0016747">
    <property type="term" value="F:acyltransferase activity, transferring groups other than amino-acyl groups"/>
    <property type="evidence" value="ECO:0007669"/>
    <property type="project" value="InterPro"/>
</dbReference>
<keyword evidence="2" id="KW-0808">Transferase</keyword>
<dbReference type="STRING" id="413434.SAMN04488132_10114"/>
<dbReference type="EMBL" id="FUWH01000001">
    <property type="protein sequence ID" value="SJZ31938.1"/>
    <property type="molecule type" value="Genomic_DNA"/>
</dbReference>
<keyword evidence="3" id="KW-1185">Reference proteome</keyword>
<dbReference type="Pfam" id="PF13302">
    <property type="entry name" value="Acetyltransf_3"/>
    <property type="match status" value="1"/>
</dbReference>
<evidence type="ECO:0000259" key="1">
    <source>
        <dbReference type="PROSITE" id="PS51186"/>
    </source>
</evidence>
<feature type="domain" description="N-acetyltransferase" evidence="1">
    <location>
        <begin position="17"/>
        <end position="174"/>
    </location>
</feature>
<gene>
    <name evidence="2" type="ORF">SAMN04488132_10114</name>
</gene>
<name>A0A1T4JP53_9BACT</name>
<dbReference type="SUPFAM" id="SSF55729">
    <property type="entry name" value="Acyl-CoA N-acyltransferases (Nat)"/>
    <property type="match status" value="1"/>
</dbReference>
<dbReference type="InterPro" id="IPR000182">
    <property type="entry name" value="GNAT_dom"/>
</dbReference>
<dbReference type="PANTHER" id="PTHR43792">
    <property type="entry name" value="GNAT FAMILY, PUTATIVE (AFU_ORTHOLOGUE AFUA_3G00765)-RELATED-RELATED"/>
    <property type="match status" value="1"/>
</dbReference>
<dbReference type="OrthoDB" id="9811523at2"/>
<dbReference type="Gene3D" id="3.40.630.30">
    <property type="match status" value="1"/>
</dbReference>
<protein>
    <submittedName>
        <fullName evidence="2">Ribosomal-protein-alanine N-acetyltransferase</fullName>
    </submittedName>
</protein>
<dbReference type="PROSITE" id="PS51186">
    <property type="entry name" value="GNAT"/>
    <property type="match status" value="1"/>
</dbReference>
<proteinExistence type="predicted"/>
<evidence type="ECO:0000313" key="2">
    <source>
        <dbReference type="EMBL" id="SJZ31938.1"/>
    </source>
</evidence>
<dbReference type="PANTHER" id="PTHR43792:SF1">
    <property type="entry name" value="N-ACETYLTRANSFERASE DOMAIN-CONTAINING PROTEIN"/>
    <property type="match status" value="1"/>
</dbReference>
<dbReference type="RefSeq" id="WP_078829383.1">
    <property type="nucleotide sequence ID" value="NZ_FUWH01000001.1"/>
</dbReference>
<accession>A0A1T4JP53</accession>
<dbReference type="Proteomes" id="UP000190888">
    <property type="component" value="Unassembled WGS sequence"/>
</dbReference>
<dbReference type="InterPro" id="IPR016181">
    <property type="entry name" value="Acyl_CoA_acyltransferase"/>
</dbReference>
<reference evidence="2 3" key="1">
    <citation type="submission" date="2017-02" db="EMBL/GenBank/DDBJ databases">
        <authorList>
            <person name="Peterson S.W."/>
        </authorList>
    </citation>
    <scope>NUCLEOTIDE SEQUENCE [LARGE SCALE GENOMIC DNA]</scope>
    <source>
        <strain evidence="2 3">DSM 22335</strain>
    </source>
</reference>
<sequence>MLKGKHNTFPILITERLTLRQLSIHDDQRIFTLRSDVNVNKYLDRPISNTIDDARDFITKIIKSSALYWVITLHNPNILIGTICLFGFSDENRACELGYELLPEFHRQGIMQEAVAKVIDYAFHVIKVAEIKAYLHKENISSVKLLEKFLFLNSDEPVKENPDILCYHLTNSIK</sequence>
<evidence type="ECO:0000313" key="3">
    <source>
        <dbReference type="Proteomes" id="UP000190888"/>
    </source>
</evidence>